<keyword evidence="3" id="KW-1185">Reference proteome</keyword>
<dbReference type="PANTHER" id="PTHR11552:SF227">
    <property type="entry name" value="GLUCOSE DEHYDROGENASE [FAD, QUINONE]-LIKE PROTEIN"/>
    <property type="match status" value="1"/>
</dbReference>
<dbReference type="OrthoDB" id="269227at2759"/>
<dbReference type="GO" id="GO:0050660">
    <property type="term" value="F:flavin adenine dinucleotide binding"/>
    <property type="evidence" value="ECO:0007669"/>
    <property type="project" value="InterPro"/>
</dbReference>
<protein>
    <recommendedName>
        <fullName evidence="1">Glucose-methanol-choline oxidoreductase N-terminal domain-containing protein</fullName>
    </recommendedName>
</protein>
<name>A0A8J2L7V7_9HEXA</name>
<dbReference type="Pfam" id="PF05199">
    <property type="entry name" value="GMC_oxred_C"/>
    <property type="match status" value="1"/>
</dbReference>
<proteinExistence type="predicted"/>
<dbReference type="InterPro" id="IPR000172">
    <property type="entry name" value="GMC_OxRdtase_N"/>
</dbReference>
<accession>A0A8J2L7V7</accession>
<gene>
    <name evidence="2" type="ORF">AFUS01_LOCUS39766</name>
</gene>
<dbReference type="GO" id="GO:0016614">
    <property type="term" value="F:oxidoreductase activity, acting on CH-OH group of donors"/>
    <property type="evidence" value="ECO:0007669"/>
    <property type="project" value="InterPro"/>
</dbReference>
<reference evidence="2" key="1">
    <citation type="submission" date="2021-06" db="EMBL/GenBank/DDBJ databases">
        <authorList>
            <person name="Hodson N. C."/>
            <person name="Mongue J. A."/>
            <person name="Jaron S. K."/>
        </authorList>
    </citation>
    <scope>NUCLEOTIDE SEQUENCE</scope>
</reference>
<dbReference type="AlphaFoldDB" id="A0A8J2L7V7"/>
<dbReference type="PROSITE" id="PS00624">
    <property type="entry name" value="GMC_OXRED_2"/>
    <property type="match status" value="1"/>
</dbReference>
<evidence type="ECO:0000313" key="2">
    <source>
        <dbReference type="EMBL" id="CAG7829930.1"/>
    </source>
</evidence>
<organism evidence="2 3">
    <name type="scientific">Allacma fusca</name>
    <dbReference type="NCBI Taxonomy" id="39272"/>
    <lineage>
        <taxon>Eukaryota</taxon>
        <taxon>Metazoa</taxon>
        <taxon>Ecdysozoa</taxon>
        <taxon>Arthropoda</taxon>
        <taxon>Hexapoda</taxon>
        <taxon>Collembola</taxon>
        <taxon>Symphypleona</taxon>
        <taxon>Sminthuridae</taxon>
        <taxon>Allacma</taxon>
    </lineage>
</organism>
<dbReference type="InterPro" id="IPR012132">
    <property type="entry name" value="GMC_OxRdtase"/>
</dbReference>
<evidence type="ECO:0000313" key="3">
    <source>
        <dbReference type="Proteomes" id="UP000708208"/>
    </source>
</evidence>
<feature type="domain" description="Glucose-methanol-choline oxidoreductase N-terminal" evidence="1">
    <location>
        <begin position="94"/>
        <end position="108"/>
    </location>
</feature>
<dbReference type="InterPro" id="IPR007867">
    <property type="entry name" value="GMC_OxRtase_C"/>
</dbReference>
<evidence type="ECO:0000259" key="1">
    <source>
        <dbReference type="PROSITE" id="PS00624"/>
    </source>
</evidence>
<dbReference type="Proteomes" id="UP000708208">
    <property type="component" value="Unassembled WGS sequence"/>
</dbReference>
<dbReference type="PANTHER" id="PTHR11552">
    <property type="entry name" value="GLUCOSE-METHANOL-CHOLINE GMC OXIDOREDUCTASE"/>
    <property type="match status" value="1"/>
</dbReference>
<dbReference type="EMBL" id="CAJVCH010553531">
    <property type="protein sequence ID" value="CAG7829930.1"/>
    <property type="molecule type" value="Genomic_DNA"/>
</dbReference>
<comment type="caution">
    <text evidence="2">The sequence shown here is derived from an EMBL/GenBank/DDBJ whole genome shotgun (WGS) entry which is preliminary data.</text>
</comment>
<sequence length="412" mass="46034">MEIGYKVRDPNGPQRVGFSPLSFTKIRGRRVSSYTAYLLPLLNESSPRANLRVYKYSLVSKVILQDKKAVGVWYKRHGIPRVAFASKEVILSAGTFVSPIILINSGIGPADQVAAVGAKLVKELPVGRSLQDHPTFAVTPVLVSKPEYTWNLENNITFEGIKEFKEKGTGPVTASVQGAEAYFTSLRSLFSLESIQSPFDYYKWPDLQILYSAYGGDPKATDISCTISNVRPVSKGVLTVNTSATSMGDNFLPILKYNYFSQEREFQTAFEGIYFCLRILETSIAFRTMGPPFTLQPYRPCLIYIFRSLEYWKCYIRYNTRSGYHSVGTCRMGSGPEDPKAVVDSKLRVIGIDNLRVIDASIMPNVPNANTLAPTMMIAEKGADEILKAYNKLKTSNMKSSVEYKQFGEQNK</sequence>
<dbReference type="Pfam" id="PF00732">
    <property type="entry name" value="GMC_oxred_N"/>
    <property type="match status" value="1"/>
</dbReference>